<keyword evidence="1" id="KW-0175">Coiled coil</keyword>
<evidence type="ECO:0000256" key="1">
    <source>
        <dbReference type="SAM" id="Coils"/>
    </source>
</evidence>
<reference evidence="2" key="1">
    <citation type="journal article" date="2019" name="Environ. Microbiol.">
        <title>Fungal ecological strategies reflected in gene transcription - a case study of two litter decomposers.</title>
        <authorList>
            <person name="Barbi F."/>
            <person name="Kohler A."/>
            <person name="Barry K."/>
            <person name="Baskaran P."/>
            <person name="Daum C."/>
            <person name="Fauchery L."/>
            <person name="Ihrmark K."/>
            <person name="Kuo A."/>
            <person name="LaButti K."/>
            <person name="Lipzen A."/>
            <person name="Morin E."/>
            <person name="Grigoriev I.V."/>
            <person name="Henrissat B."/>
            <person name="Lindahl B."/>
            <person name="Martin F."/>
        </authorList>
    </citation>
    <scope>NUCLEOTIDE SEQUENCE</scope>
    <source>
        <strain evidence="2">JB14</strain>
    </source>
</reference>
<organism evidence="2 3">
    <name type="scientific">Gymnopus androsaceus JB14</name>
    <dbReference type="NCBI Taxonomy" id="1447944"/>
    <lineage>
        <taxon>Eukaryota</taxon>
        <taxon>Fungi</taxon>
        <taxon>Dikarya</taxon>
        <taxon>Basidiomycota</taxon>
        <taxon>Agaricomycotina</taxon>
        <taxon>Agaricomycetes</taxon>
        <taxon>Agaricomycetidae</taxon>
        <taxon>Agaricales</taxon>
        <taxon>Marasmiineae</taxon>
        <taxon>Omphalotaceae</taxon>
        <taxon>Gymnopus</taxon>
    </lineage>
</organism>
<dbReference type="Proteomes" id="UP000799118">
    <property type="component" value="Unassembled WGS sequence"/>
</dbReference>
<evidence type="ECO:0000313" key="3">
    <source>
        <dbReference type="Proteomes" id="UP000799118"/>
    </source>
</evidence>
<protein>
    <submittedName>
        <fullName evidence="2">Uncharacterized protein</fullName>
    </submittedName>
</protein>
<feature type="coiled-coil region" evidence="1">
    <location>
        <begin position="45"/>
        <end position="72"/>
    </location>
</feature>
<keyword evidence="3" id="KW-1185">Reference proteome</keyword>
<dbReference type="EMBL" id="ML769396">
    <property type="protein sequence ID" value="KAE9407379.1"/>
    <property type="molecule type" value="Genomic_DNA"/>
</dbReference>
<name>A0A6A4I9T7_9AGAR</name>
<proteinExistence type="predicted"/>
<dbReference type="AlphaFoldDB" id="A0A6A4I9T7"/>
<evidence type="ECO:0000313" key="2">
    <source>
        <dbReference type="EMBL" id="KAE9407379.1"/>
    </source>
</evidence>
<dbReference type="Gene3D" id="1.20.1280.50">
    <property type="match status" value="1"/>
</dbReference>
<feature type="non-terminal residue" evidence="2">
    <location>
        <position position="178"/>
    </location>
</feature>
<accession>A0A6A4I9T7</accession>
<gene>
    <name evidence="2" type="ORF">BT96DRAFT_809569</name>
</gene>
<dbReference type="OrthoDB" id="3022400at2759"/>
<sequence>MPLCSHCNESLLSSRIQDSSLILEKLRWESGPASIPNTEDILPILQNAERELEDCERQIKALELRRQSLREYTGQLQSLLSPFRKVPDEILWRVFDECCNMNHFGDAKTRGAITDLPALVVSSVCSRWRRNGLSMPSLWSRISLVCQPMGRNDGDEELLSALESFLSRAGQHPLTVTI</sequence>